<comment type="caution">
    <text evidence="8">The sequence shown here is derived from an EMBL/GenBank/DDBJ whole genome shotgun (WGS) entry which is preliminary data.</text>
</comment>
<keyword evidence="9" id="KW-1185">Reference proteome</keyword>
<accession>A0A495EE33</accession>
<sequence>MEKKGTIQDKMYADIQDVSIYQTAQKKGYEYLTNVFDRNVYPTKKALEDLANFDEDMPTATSEANTILEHLNTYGSPATVANMGGRYFGFVCGSSVPIGLAAKNLATFWDQSPTMNVLSPIGSKLETVVENWLKQLFNLPESTVAGFVSGTSMATFCGLAAARYRLLSNQGWNINDQGFSNAPKIRVITGKHAHSTVLKAISLLGFGKNNIEWVDVDNQGRIIPDRIPEMDNATLLILQAGNVNSGSFDDFEQICKKANKVGAWVHIDGAFGMWAGAVNQLKHLTKGAEKANSWAVDGHKTLNTPYDNGIVLCEDKEALMSALHMSGSYIVTSKERDGTFYTPEMSRRARIVELWAILKYLGKNGIDEMILEMHKRALQFSKELSNINGFTVLNDVVFNQVMVSCETDDLTDKTLARIQELRKCWVGGSTWKGKKVIRISVCSWATTKEDVDISVSSFKKALEEINIELSS</sequence>
<keyword evidence="3" id="KW-0210">Decarboxylase</keyword>
<dbReference type="GO" id="GO:0030170">
    <property type="term" value="F:pyridoxal phosphate binding"/>
    <property type="evidence" value="ECO:0007669"/>
    <property type="project" value="InterPro"/>
</dbReference>
<dbReference type="InterPro" id="IPR015422">
    <property type="entry name" value="PyrdxlP-dep_Trfase_small"/>
</dbReference>
<dbReference type="Gene3D" id="3.90.1150.10">
    <property type="entry name" value="Aspartate Aminotransferase, domain 1"/>
    <property type="match status" value="1"/>
</dbReference>
<organism evidence="8 9">
    <name type="scientific">Maribacter vaceletii</name>
    <dbReference type="NCBI Taxonomy" id="1206816"/>
    <lineage>
        <taxon>Bacteria</taxon>
        <taxon>Pseudomonadati</taxon>
        <taxon>Bacteroidota</taxon>
        <taxon>Flavobacteriia</taxon>
        <taxon>Flavobacteriales</taxon>
        <taxon>Flavobacteriaceae</taxon>
        <taxon>Maribacter</taxon>
    </lineage>
</organism>
<dbReference type="InterPro" id="IPR015421">
    <property type="entry name" value="PyrdxlP-dep_Trfase_major"/>
</dbReference>
<keyword evidence="5 7" id="KW-0456">Lyase</keyword>
<dbReference type="Pfam" id="PF00282">
    <property type="entry name" value="Pyridoxal_deC"/>
    <property type="match status" value="1"/>
</dbReference>
<name>A0A495EE33_9FLAO</name>
<evidence type="ECO:0000313" key="9">
    <source>
        <dbReference type="Proteomes" id="UP000269412"/>
    </source>
</evidence>
<proteinExistence type="inferred from homology"/>
<evidence type="ECO:0000256" key="2">
    <source>
        <dbReference type="ARBA" id="ARBA00009533"/>
    </source>
</evidence>
<dbReference type="OrthoDB" id="9803665at2"/>
<dbReference type="InterPro" id="IPR015424">
    <property type="entry name" value="PyrdxlP-dep_Trfase"/>
</dbReference>
<evidence type="ECO:0000256" key="5">
    <source>
        <dbReference type="ARBA" id="ARBA00023239"/>
    </source>
</evidence>
<dbReference type="InterPro" id="IPR010977">
    <property type="entry name" value="Aromatic_deC"/>
</dbReference>
<dbReference type="GO" id="GO:0016831">
    <property type="term" value="F:carboxy-lyase activity"/>
    <property type="evidence" value="ECO:0007669"/>
    <property type="project" value="UniProtKB-KW"/>
</dbReference>
<evidence type="ECO:0000313" key="8">
    <source>
        <dbReference type="EMBL" id="RKR15154.1"/>
    </source>
</evidence>
<feature type="modified residue" description="N6-(pyridoxal phosphate)lysine" evidence="6">
    <location>
        <position position="300"/>
    </location>
</feature>
<comment type="cofactor">
    <cofactor evidence="1 6 7">
        <name>pyridoxal 5'-phosphate</name>
        <dbReference type="ChEBI" id="CHEBI:597326"/>
    </cofactor>
</comment>
<keyword evidence="4 6" id="KW-0663">Pyridoxal phosphate</keyword>
<dbReference type="EMBL" id="RBIQ01000007">
    <property type="protein sequence ID" value="RKR15154.1"/>
    <property type="molecule type" value="Genomic_DNA"/>
</dbReference>
<protein>
    <submittedName>
        <fullName evidence="8">Glutamate/tyrosine decarboxylase-like PLP-dependent enzyme</fullName>
    </submittedName>
</protein>
<evidence type="ECO:0000256" key="3">
    <source>
        <dbReference type="ARBA" id="ARBA00022793"/>
    </source>
</evidence>
<evidence type="ECO:0000256" key="6">
    <source>
        <dbReference type="PIRSR" id="PIRSR602129-50"/>
    </source>
</evidence>
<gene>
    <name evidence="8" type="ORF">CLV91_1236</name>
</gene>
<comment type="similarity">
    <text evidence="2 7">Belongs to the group II decarboxylase family.</text>
</comment>
<dbReference type="SUPFAM" id="SSF53383">
    <property type="entry name" value="PLP-dependent transferases"/>
    <property type="match status" value="1"/>
</dbReference>
<dbReference type="PANTHER" id="PTHR11999:SF70">
    <property type="entry name" value="MIP05841P"/>
    <property type="match status" value="1"/>
</dbReference>
<dbReference type="GO" id="GO:0019752">
    <property type="term" value="P:carboxylic acid metabolic process"/>
    <property type="evidence" value="ECO:0007669"/>
    <property type="project" value="InterPro"/>
</dbReference>
<dbReference type="Proteomes" id="UP000269412">
    <property type="component" value="Unassembled WGS sequence"/>
</dbReference>
<dbReference type="AlphaFoldDB" id="A0A495EE33"/>
<dbReference type="Gene3D" id="3.40.640.10">
    <property type="entry name" value="Type I PLP-dependent aspartate aminotransferase-like (Major domain)"/>
    <property type="match status" value="1"/>
</dbReference>
<dbReference type="InterPro" id="IPR002129">
    <property type="entry name" value="PyrdxlP-dep_de-COase"/>
</dbReference>
<evidence type="ECO:0000256" key="4">
    <source>
        <dbReference type="ARBA" id="ARBA00022898"/>
    </source>
</evidence>
<evidence type="ECO:0000256" key="1">
    <source>
        <dbReference type="ARBA" id="ARBA00001933"/>
    </source>
</evidence>
<dbReference type="RefSeq" id="WP_121064979.1">
    <property type="nucleotide sequence ID" value="NZ_RBIQ01000007.1"/>
</dbReference>
<dbReference type="PANTHER" id="PTHR11999">
    <property type="entry name" value="GROUP II PYRIDOXAL-5-PHOSPHATE DECARBOXYLASE"/>
    <property type="match status" value="1"/>
</dbReference>
<reference evidence="8 9" key="1">
    <citation type="submission" date="2018-10" db="EMBL/GenBank/DDBJ databases">
        <title>Genomic Encyclopedia of Archaeal and Bacterial Type Strains, Phase II (KMG-II): from individual species to whole genera.</title>
        <authorList>
            <person name="Goeker M."/>
        </authorList>
    </citation>
    <scope>NUCLEOTIDE SEQUENCE [LARGE SCALE GENOMIC DNA]</scope>
    <source>
        <strain evidence="8 9">DSM 25230</strain>
    </source>
</reference>
<evidence type="ECO:0000256" key="7">
    <source>
        <dbReference type="RuleBase" id="RU000382"/>
    </source>
</evidence>